<sequence>MLCKSIIVCGMFGFLLMVNGLELVTLMKMLMHMNGRFSEITVSISIEFFSSFGRSLHAENVVGNNGLTRSLHIKRVKTHRLQLLDLDLDLLVEILTRTTLKTFDLLRCTCKYLEKLTYENYVVDVYKRRENVVFGFIVQQTTPWKTTQVQYAPSRGTKNLDFDMLPKGTKIVASSEYGMVLCETVDPTIFGSSYLFLCKVSTFQIILLPYANDTYFTSKEIIDDFVVYDQFHLEIFDSITCAWTDIGNILLPCSVCPVSNEAIIPALNLIQWPTYLLASKFPNALDIAVQFRSKDADLWKCICVD</sequence>
<keyword evidence="2" id="KW-1185">Reference proteome</keyword>
<reference evidence="1 2" key="1">
    <citation type="submission" date="2022-01" db="EMBL/GenBank/DDBJ databases">
        <authorList>
            <person name="Xiong W."/>
            <person name="Schranz E."/>
        </authorList>
    </citation>
    <scope>NUCLEOTIDE SEQUENCE [LARGE SCALE GENOMIC DNA]</scope>
</reference>
<comment type="caution">
    <text evidence="1">The sequence shown here is derived from an EMBL/GenBank/DDBJ whole genome shotgun (WGS) entry which is preliminary data.</text>
</comment>
<evidence type="ECO:0008006" key="3">
    <source>
        <dbReference type="Google" id="ProtNLM"/>
    </source>
</evidence>
<name>A0AAU9M084_9ASTR</name>
<proteinExistence type="predicted"/>
<protein>
    <recommendedName>
        <fullName evidence="3">F-box domain-containing protein</fullName>
    </recommendedName>
</protein>
<evidence type="ECO:0000313" key="1">
    <source>
        <dbReference type="EMBL" id="CAH1421269.1"/>
    </source>
</evidence>
<dbReference type="Proteomes" id="UP001157418">
    <property type="component" value="Unassembled WGS sequence"/>
</dbReference>
<dbReference type="AlphaFoldDB" id="A0AAU9M084"/>
<gene>
    <name evidence="1" type="ORF">LVIROSA_LOCUS8680</name>
</gene>
<dbReference type="EMBL" id="CAKMRJ010001112">
    <property type="protein sequence ID" value="CAH1421269.1"/>
    <property type="molecule type" value="Genomic_DNA"/>
</dbReference>
<organism evidence="1 2">
    <name type="scientific">Lactuca virosa</name>
    <dbReference type="NCBI Taxonomy" id="75947"/>
    <lineage>
        <taxon>Eukaryota</taxon>
        <taxon>Viridiplantae</taxon>
        <taxon>Streptophyta</taxon>
        <taxon>Embryophyta</taxon>
        <taxon>Tracheophyta</taxon>
        <taxon>Spermatophyta</taxon>
        <taxon>Magnoliopsida</taxon>
        <taxon>eudicotyledons</taxon>
        <taxon>Gunneridae</taxon>
        <taxon>Pentapetalae</taxon>
        <taxon>asterids</taxon>
        <taxon>campanulids</taxon>
        <taxon>Asterales</taxon>
        <taxon>Asteraceae</taxon>
        <taxon>Cichorioideae</taxon>
        <taxon>Cichorieae</taxon>
        <taxon>Lactucinae</taxon>
        <taxon>Lactuca</taxon>
    </lineage>
</organism>
<accession>A0AAU9M084</accession>
<evidence type="ECO:0000313" key="2">
    <source>
        <dbReference type="Proteomes" id="UP001157418"/>
    </source>
</evidence>